<dbReference type="Proteomes" id="UP000002714">
    <property type="component" value="Chromosome"/>
</dbReference>
<dbReference type="InterPro" id="IPR016174">
    <property type="entry name" value="Di-haem_cyt_TM"/>
</dbReference>
<accession>Q30QM0</accession>
<dbReference type="Gene3D" id="1.20.950.20">
    <property type="entry name" value="Transmembrane di-heme cytochromes, Chain C"/>
    <property type="match status" value="1"/>
</dbReference>
<evidence type="ECO:0000259" key="13">
    <source>
        <dbReference type="Pfam" id="PF01292"/>
    </source>
</evidence>
<dbReference type="HOGENOM" id="CLU_075520_0_2_7"/>
<dbReference type="Pfam" id="PF01292">
    <property type="entry name" value="Ni_hydr_CYTB"/>
    <property type="match status" value="1"/>
</dbReference>
<dbReference type="EMBL" id="CP000153">
    <property type="protein sequence ID" value="ABB44711.1"/>
    <property type="molecule type" value="Genomic_DNA"/>
</dbReference>
<dbReference type="InterPro" id="IPR011577">
    <property type="entry name" value="Cyt_b561_bac/Ni-Hgenase"/>
</dbReference>
<keyword evidence="7" id="KW-0479">Metal-binding</keyword>
<dbReference type="STRING" id="326298.Suden_1434"/>
<feature type="transmembrane region" description="Helical" evidence="12">
    <location>
        <begin position="40"/>
        <end position="62"/>
    </location>
</feature>
<dbReference type="InterPro" id="IPR000516">
    <property type="entry name" value="Ni-dep_Hydgase_cyt-B"/>
</dbReference>
<evidence type="ECO:0000256" key="3">
    <source>
        <dbReference type="ARBA" id="ARBA00022448"/>
    </source>
</evidence>
<feature type="transmembrane region" description="Helical" evidence="12">
    <location>
        <begin position="82"/>
        <end position="101"/>
    </location>
</feature>
<name>Q30QM0_SULDN</name>
<evidence type="ECO:0000256" key="9">
    <source>
        <dbReference type="ARBA" id="ARBA00022989"/>
    </source>
</evidence>
<evidence type="ECO:0000256" key="2">
    <source>
        <dbReference type="ARBA" id="ARBA00008622"/>
    </source>
</evidence>
<keyword evidence="10" id="KW-0408">Iron</keyword>
<dbReference type="PRINTS" id="PR00161">
    <property type="entry name" value="NIHGNASECYTB"/>
</dbReference>
<evidence type="ECO:0000256" key="6">
    <source>
        <dbReference type="ARBA" id="ARBA00022692"/>
    </source>
</evidence>
<keyword evidence="15" id="KW-1185">Reference proteome</keyword>
<protein>
    <submittedName>
        <fullName evidence="14">Nickel-dependent hydrogenase b-type cytochrome subunit</fullName>
    </submittedName>
</protein>
<comment type="subcellular location">
    <subcellularLocation>
        <location evidence="1">Cell membrane</location>
        <topology evidence="1">Multi-pass membrane protein</topology>
    </subcellularLocation>
</comment>
<dbReference type="GO" id="GO:0005506">
    <property type="term" value="F:iron ion binding"/>
    <property type="evidence" value="ECO:0007669"/>
    <property type="project" value="InterPro"/>
</dbReference>
<dbReference type="NCBIfam" id="TIGR02125">
    <property type="entry name" value="CytB-hydogenase"/>
    <property type="match status" value="1"/>
</dbReference>
<gene>
    <name evidence="14" type="ordered locus">Suden_1434</name>
</gene>
<dbReference type="PROSITE" id="PS00882">
    <property type="entry name" value="NI_HGENASE_CYTB_1"/>
    <property type="match status" value="1"/>
</dbReference>
<dbReference type="GO" id="GO:0020037">
    <property type="term" value="F:heme binding"/>
    <property type="evidence" value="ECO:0007669"/>
    <property type="project" value="TreeGrafter"/>
</dbReference>
<keyword evidence="6 12" id="KW-0812">Transmembrane</keyword>
<comment type="similarity">
    <text evidence="2">Belongs to the HupC/HyaC/HydC family.</text>
</comment>
<dbReference type="PANTHER" id="PTHR30485:SF0">
    <property type="entry name" value="NI_FE-HYDROGENASE 1 B-TYPE CYTOCHROME SUBUNIT-RELATED"/>
    <property type="match status" value="1"/>
</dbReference>
<dbReference type="GO" id="GO:0009055">
    <property type="term" value="F:electron transfer activity"/>
    <property type="evidence" value="ECO:0007669"/>
    <property type="project" value="InterPro"/>
</dbReference>
<evidence type="ECO:0000313" key="15">
    <source>
        <dbReference type="Proteomes" id="UP000002714"/>
    </source>
</evidence>
<evidence type="ECO:0000256" key="12">
    <source>
        <dbReference type="SAM" id="Phobius"/>
    </source>
</evidence>
<proteinExistence type="inferred from homology"/>
<feature type="transmembrane region" description="Helical" evidence="12">
    <location>
        <begin position="146"/>
        <end position="168"/>
    </location>
</feature>
<dbReference type="SUPFAM" id="SSF81342">
    <property type="entry name" value="Transmembrane di-heme cytochromes"/>
    <property type="match status" value="1"/>
</dbReference>
<evidence type="ECO:0000256" key="11">
    <source>
        <dbReference type="ARBA" id="ARBA00023136"/>
    </source>
</evidence>
<dbReference type="PANTHER" id="PTHR30485">
    <property type="entry name" value="NI/FE-HYDROGENASE 1 B-TYPE CYTOCHROME SUBUNIT"/>
    <property type="match status" value="1"/>
</dbReference>
<keyword evidence="8" id="KW-0249">Electron transport</keyword>
<keyword evidence="3" id="KW-0813">Transport</keyword>
<dbReference type="InterPro" id="IPR051542">
    <property type="entry name" value="Hydrogenase_cytochrome"/>
</dbReference>
<evidence type="ECO:0000256" key="5">
    <source>
        <dbReference type="ARBA" id="ARBA00022617"/>
    </source>
</evidence>
<reference evidence="14 15" key="1">
    <citation type="journal article" date="2008" name="Appl. Environ. Microbiol.">
        <title>Genome of the epsilonproteobacterial chemolithoautotroph Sulfurimonas denitrificans.</title>
        <authorList>
            <person name="Sievert S.M."/>
            <person name="Scott K.M."/>
            <person name="Klotz M.G."/>
            <person name="Chain P.S.G."/>
            <person name="Hauser L.J."/>
            <person name="Hemp J."/>
            <person name="Huegler M."/>
            <person name="Land M."/>
            <person name="Lapidus A."/>
            <person name="Larimer F.W."/>
            <person name="Lucas S."/>
            <person name="Malfatti S.A."/>
            <person name="Meyer F."/>
            <person name="Paulsen I.T."/>
            <person name="Ren Q."/>
            <person name="Simon J."/>
            <person name="Bailey K."/>
            <person name="Diaz E."/>
            <person name="Fitzpatrick K.A."/>
            <person name="Glover B."/>
            <person name="Gwatney N."/>
            <person name="Korajkic A."/>
            <person name="Long A."/>
            <person name="Mobberley J.M."/>
            <person name="Pantry S.N."/>
            <person name="Pazder G."/>
            <person name="Peterson S."/>
            <person name="Quintanilla J.D."/>
            <person name="Sprinkle R."/>
            <person name="Stephens J."/>
            <person name="Thomas P."/>
            <person name="Vaughn R."/>
            <person name="Weber M.J."/>
            <person name="Wooten L.L."/>
        </authorList>
    </citation>
    <scope>NUCLEOTIDE SEQUENCE [LARGE SCALE GENOMIC DNA]</scope>
    <source>
        <strain evidence="15">ATCC 33889 / DSM 1251</strain>
    </source>
</reference>
<keyword evidence="9 12" id="KW-1133">Transmembrane helix</keyword>
<feature type="domain" description="Cytochrome b561 bacterial/Ni-hydrogenase" evidence="13">
    <location>
        <begin position="31"/>
        <end position="236"/>
    </location>
</feature>
<dbReference type="AlphaFoldDB" id="Q30QM0"/>
<evidence type="ECO:0000256" key="8">
    <source>
        <dbReference type="ARBA" id="ARBA00022982"/>
    </source>
</evidence>
<evidence type="ECO:0000256" key="1">
    <source>
        <dbReference type="ARBA" id="ARBA00004651"/>
    </source>
</evidence>
<sequence>MADALFKGAIMQSIKKKEKDVDEHIQMELEFTTFYRWHHWIRVLSITVLIITGFYLSVPYIIPAVNAEPTNFINAEYRAVHQVFGFIMISMFIGKTYYFFFSAKDKMEITSFRDLFNLKNWMSQVGYYLFLTKHPKLTGAYNVVQLMAYLIFYIATSGLILTGLILYVHNYHDGIGGALYGSMRYVEAMFGGMAAIRELHHVLMWGVILFIVGHIYMVVFNAVYGKEGTVDSIFSGYRWKRKH</sequence>
<dbReference type="KEGG" id="tdn:Suden_1434"/>
<keyword evidence="5" id="KW-0349">Heme</keyword>
<feature type="transmembrane region" description="Helical" evidence="12">
    <location>
        <begin position="203"/>
        <end position="224"/>
    </location>
</feature>
<evidence type="ECO:0000256" key="7">
    <source>
        <dbReference type="ARBA" id="ARBA00022723"/>
    </source>
</evidence>
<organism evidence="14 15">
    <name type="scientific">Sulfurimonas denitrificans (strain ATCC 33889 / DSM 1251)</name>
    <name type="common">Thiomicrospira denitrificans (strain ATCC 33889 / DSM 1251)</name>
    <dbReference type="NCBI Taxonomy" id="326298"/>
    <lineage>
        <taxon>Bacteria</taxon>
        <taxon>Pseudomonadati</taxon>
        <taxon>Campylobacterota</taxon>
        <taxon>Epsilonproteobacteria</taxon>
        <taxon>Campylobacterales</taxon>
        <taxon>Sulfurimonadaceae</taxon>
        <taxon>Sulfurimonas</taxon>
    </lineage>
</organism>
<keyword evidence="11 12" id="KW-0472">Membrane</keyword>
<evidence type="ECO:0000256" key="4">
    <source>
        <dbReference type="ARBA" id="ARBA00022475"/>
    </source>
</evidence>
<evidence type="ECO:0000256" key="10">
    <source>
        <dbReference type="ARBA" id="ARBA00023004"/>
    </source>
</evidence>
<dbReference type="eggNOG" id="COG1969">
    <property type="taxonomic scope" value="Bacteria"/>
</dbReference>
<dbReference type="GO" id="GO:0005886">
    <property type="term" value="C:plasma membrane"/>
    <property type="evidence" value="ECO:0007669"/>
    <property type="project" value="UniProtKB-SubCell"/>
</dbReference>
<evidence type="ECO:0000313" key="14">
    <source>
        <dbReference type="EMBL" id="ABB44711.1"/>
    </source>
</evidence>
<keyword evidence="4" id="KW-1003">Cell membrane</keyword>
<dbReference type="GO" id="GO:0022904">
    <property type="term" value="P:respiratory electron transport chain"/>
    <property type="evidence" value="ECO:0007669"/>
    <property type="project" value="InterPro"/>
</dbReference>